<sequence length="101" mass="10745">MFCCPPVAERQEPAAPTRSPPASPPLAPKARRRSPWQAIVATLREPAFALLFAASLLHFAFGDPTQAGLLLGLCLLSAAIAVALKMRDTAPHDQPGNDTEM</sequence>
<feature type="region of interest" description="Disordered" evidence="1">
    <location>
        <begin position="1"/>
        <end position="32"/>
    </location>
</feature>
<dbReference type="AlphaFoldDB" id="A0A418WFL4"/>
<dbReference type="Proteomes" id="UP000284605">
    <property type="component" value="Unassembled WGS sequence"/>
</dbReference>
<gene>
    <name evidence="3" type="ORF">D3874_18710</name>
</gene>
<dbReference type="RefSeq" id="WP_119779581.1">
    <property type="nucleotide sequence ID" value="NZ_QYUK01000011.1"/>
</dbReference>
<protein>
    <submittedName>
        <fullName evidence="3">Uncharacterized protein</fullName>
    </submittedName>
</protein>
<name>A0A418WFL4_9PROT</name>
<keyword evidence="2" id="KW-0472">Membrane</keyword>
<feature type="transmembrane region" description="Helical" evidence="2">
    <location>
        <begin position="38"/>
        <end position="61"/>
    </location>
</feature>
<comment type="caution">
    <text evidence="3">The sequence shown here is derived from an EMBL/GenBank/DDBJ whole genome shotgun (WGS) entry which is preliminary data.</text>
</comment>
<keyword evidence="2" id="KW-0812">Transmembrane</keyword>
<evidence type="ECO:0000313" key="4">
    <source>
        <dbReference type="Proteomes" id="UP000284605"/>
    </source>
</evidence>
<evidence type="ECO:0000256" key="2">
    <source>
        <dbReference type="SAM" id="Phobius"/>
    </source>
</evidence>
<keyword evidence="2" id="KW-1133">Transmembrane helix</keyword>
<organism evidence="3 4">
    <name type="scientific">Oleomonas cavernae</name>
    <dbReference type="NCBI Taxonomy" id="2320859"/>
    <lineage>
        <taxon>Bacteria</taxon>
        <taxon>Pseudomonadati</taxon>
        <taxon>Pseudomonadota</taxon>
        <taxon>Alphaproteobacteria</taxon>
        <taxon>Acetobacterales</taxon>
        <taxon>Acetobacteraceae</taxon>
        <taxon>Oleomonas</taxon>
    </lineage>
</organism>
<evidence type="ECO:0000256" key="1">
    <source>
        <dbReference type="SAM" id="MobiDB-lite"/>
    </source>
</evidence>
<proteinExistence type="predicted"/>
<keyword evidence="4" id="KW-1185">Reference proteome</keyword>
<feature type="compositionally biased region" description="Pro residues" evidence="1">
    <location>
        <begin position="18"/>
        <end position="27"/>
    </location>
</feature>
<accession>A0A418WFL4</accession>
<feature type="transmembrane region" description="Helical" evidence="2">
    <location>
        <begin position="67"/>
        <end position="84"/>
    </location>
</feature>
<reference evidence="3 4" key="1">
    <citation type="submission" date="2018-09" db="EMBL/GenBank/DDBJ databases">
        <authorList>
            <person name="Zhu H."/>
        </authorList>
    </citation>
    <scope>NUCLEOTIDE SEQUENCE [LARGE SCALE GENOMIC DNA]</scope>
    <source>
        <strain evidence="3 4">K1W22B-8</strain>
    </source>
</reference>
<dbReference type="EMBL" id="QYUK01000011">
    <property type="protein sequence ID" value="RJF88770.1"/>
    <property type="molecule type" value="Genomic_DNA"/>
</dbReference>
<evidence type="ECO:0000313" key="3">
    <source>
        <dbReference type="EMBL" id="RJF88770.1"/>
    </source>
</evidence>